<dbReference type="AlphaFoldDB" id="A0A2X2CBN2"/>
<sequence>MDGMMKKVIFVSAISGGILFWSIHLQADNFDCRNAETQTEINQCAYQDFQQKDEELSQIYQQYYVKLETKRQQQLQHAQSVWMTFRDLSCQYEADYYQGGSLAPMVYSSCLKDKTIERINDLKNYIALY</sequence>
<dbReference type="OMA" id="WIDYRDA"/>
<gene>
    <name evidence="3" type="ORF">NCTC10975_04758</name>
    <name evidence="2" type="ORF">PW210_001590</name>
</gene>
<dbReference type="PANTHER" id="PTHR39176:SF1">
    <property type="entry name" value="PERIPLASMIC PROTEIN"/>
    <property type="match status" value="1"/>
</dbReference>
<name>A0A2X2CBN2_PROMI</name>
<dbReference type="KEGG" id="pvl:AOB99_08195"/>
<accession>A0A2X2CBN2</accession>
<evidence type="ECO:0000313" key="4">
    <source>
        <dbReference type="Proteomes" id="UP000251485"/>
    </source>
</evidence>
<dbReference type="Proteomes" id="UP001171165">
    <property type="component" value="Unassembled WGS sequence"/>
</dbReference>
<dbReference type="InterPro" id="IPR009739">
    <property type="entry name" value="LprI-like_N"/>
</dbReference>
<feature type="domain" description="Lysozyme inhibitor LprI-like N-terminal" evidence="1">
    <location>
        <begin position="32"/>
        <end position="122"/>
    </location>
</feature>
<evidence type="ECO:0000259" key="1">
    <source>
        <dbReference type="Pfam" id="PF07007"/>
    </source>
</evidence>
<evidence type="ECO:0000313" key="2">
    <source>
        <dbReference type="EMBL" id="EKW9775781.1"/>
    </source>
</evidence>
<evidence type="ECO:0000313" key="3">
    <source>
        <dbReference type="EMBL" id="SPZ03076.1"/>
    </source>
</evidence>
<dbReference type="EMBL" id="ABKSPD020000004">
    <property type="protein sequence ID" value="EKW9775781.1"/>
    <property type="molecule type" value="Genomic_DNA"/>
</dbReference>
<dbReference type="Proteomes" id="UP000251485">
    <property type="component" value="Unassembled WGS sequence"/>
</dbReference>
<dbReference type="EMBL" id="UAUE01000033">
    <property type="protein sequence ID" value="SPZ03076.1"/>
    <property type="molecule type" value="Genomic_DNA"/>
</dbReference>
<dbReference type="Gene3D" id="1.20.1270.180">
    <property type="match status" value="1"/>
</dbReference>
<protein>
    <submittedName>
        <fullName evidence="2">DUF1311 domain-containing protein</fullName>
    </submittedName>
    <submittedName>
        <fullName evidence="3">Uncharacterized protein conserved in bacteria</fullName>
    </submittedName>
</protein>
<dbReference type="OrthoDB" id="7340239at2"/>
<reference evidence="2" key="2">
    <citation type="submission" date="2023-06" db="EMBL/GenBank/DDBJ databases">
        <authorList>
            <consortium name="Clinical and Environmental Microbiology Branch: Whole genome sequencing antimicrobial resistance pathogens in the healthcare setting"/>
        </authorList>
    </citation>
    <scope>NUCLEOTIDE SEQUENCE</scope>
    <source>
        <strain evidence="2">Microbial</strain>
    </source>
</reference>
<dbReference type="Pfam" id="PF07007">
    <property type="entry name" value="LprI"/>
    <property type="match status" value="1"/>
</dbReference>
<reference evidence="3 4" key="1">
    <citation type="submission" date="2018-06" db="EMBL/GenBank/DDBJ databases">
        <authorList>
            <consortium name="Pathogen Informatics"/>
            <person name="Doyle S."/>
        </authorList>
    </citation>
    <scope>NUCLEOTIDE SEQUENCE [LARGE SCALE GENOMIC DNA]</scope>
    <source>
        <strain evidence="3 4">NCTC10975</strain>
    </source>
</reference>
<dbReference type="PANTHER" id="PTHR39176">
    <property type="entry name" value="PERIPLASMIC PROTEIN-RELATED"/>
    <property type="match status" value="1"/>
</dbReference>
<proteinExistence type="predicted"/>
<organism evidence="3 4">
    <name type="scientific">Proteus mirabilis</name>
    <dbReference type="NCBI Taxonomy" id="584"/>
    <lineage>
        <taxon>Bacteria</taxon>
        <taxon>Pseudomonadati</taxon>
        <taxon>Pseudomonadota</taxon>
        <taxon>Gammaproteobacteria</taxon>
        <taxon>Enterobacterales</taxon>
        <taxon>Morganellaceae</taxon>
        <taxon>Proteus</taxon>
    </lineage>
</organism>